<dbReference type="AlphaFoldDB" id="A0A7W6EA71"/>
<dbReference type="EMBL" id="JACIEI010000008">
    <property type="protein sequence ID" value="MBB3994875.1"/>
    <property type="molecule type" value="Genomic_DNA"/>
</dbReference>
<sequence>MGADSIYIQSRQRPDNVPQNESGLQVFQDQVATATDPVNGYIRKWVALLDKSSVFSVLSLIAHNYMTFSTFSDAVRFTRKFHYISDFTPAAFKWGQRMINAVLWDKRYDFI</sequence>
<comment type="caution">
    <text evidence="1">The sequence shown here is derived from an EMBL/GenBank/DDBJ whole genome shotgun (WGS) entry which is preliminary data.</text>
</comment>
<protein>
    <submittedName>
        <fullName evidence="1">Uncharacterized protein</fullName>
    </submittedName>
</protein>
<accession>A0A7W6EA71</accession>
<dbReference type="RefSeq" id="WP_184566276.1">
    <property type="nucleotide sequence ID" value="NZ_JACIEI010000008.1"/>
</dbReference>
<proteinExistence type="predicted"/>
<evidence type="ECO:0000313" key="2">
    <source>
        <dbReference type="Proteomes" id="UP000530268"/>
    </source>
</evidence>
<organism evidence="1 2">
    <name type="scientific">Sulfitobacter undariae</name>
    <dbReference type="NCBI Taxonomy" id="1563671"/>
    <lineage>
        <taxon>Bacteria</taxon>
        <taxon>Pseudomonadati</taxon>
        <taxon>Pseudomonadota</taxon>
        <taxon>Alphaproteobacteria</taxon>
        <taxon>Rhodobacterales</taxon>
        <taxon>Roseobacteraceae</taxon>
        <taxon>Sulfitobacter</taxon>
    </lineage>
</organism>
<name>A0A7W6EA71_9RHOB</name>
<keyword evidence="2" id="KW-1185">Reference proteome</keyword>
<reference evidence="1 2" key="1">
    <citation type="submission" date="2020-08" db="EMBL/GenBank/DDBJ databases">
        <title>Genomic Encyclopedia of Type Strains, Phase IV (KMG-IV): sequencing the most valuable type-strain genomes for metagenomic binning, comparative biology and taxonomic classification.</title>
        <authorList>
            <person name="Goeker M."/>
        </authorList>
    </citation>
    <scope>NUCLEOTIDE SEQUENCE [LARGE SCALE GENOMIC DNA]</scope>
    <source>
        <strain evidence="1 2">DSM 102234</strain>
    </source>
</reference>
<dbReference type="Proteomes" id="UP000530268">
    <property type="component" value="Unassembled WGS sequence"/>
</dbReference>
<evidence type="ECO:0000313" key="1">
    <source>
        <dbReference type="EMBL" id="MBB3994875.1"/>
    </source>
</evidence>
<gene>
    <name evidence="1" type="ORF">GGR95_002524</name>
</gene>